<keyword evidence="12" id="KW-1185">Reference proteome</keyword>
<feature type="non-terminal residue" evidence="11">
    <location>
        <position position="295"/>
    </location>
</feature>
<evidence type="ECO:0000313" key="11">
    <source>
        <dbReference type="EMBL" id="KAG9508565.1"/>
    </source>
</evidence>
<protein>
    <recommendedName>
        <fullName evidence="10">Elongation of very long chain fatty acids protein</fullName>
        <ecNumber evidence="10">2.3.1.199</ecNumber>
    </recommendedName>
    <alternativeName>
        <fullName evidence="10">Very-long-chain 3-oxoacyl-CoA synthase</fullName>
    </alternativeName>
</protein>
<evidence type="ECO:0000256" key="9">
    <source>
        <dbReference type="ARBA" id="ARBA00023160"/>
    </source>
</evidence>
<keyword evidence="2 10" id="KW-0444">Lipid biosynthesis</keyword>
<proteinExistence type="inferred from homology"/>
<comment type="caution">
    <text evidence="11">The sequence shown here is derived from an EMBL/GenBank/DDBJ whole genome shotgun (WGS) entry which is preliminary data.</text>
</comment>
<evidence type="ECO:0000256" key="5">
    <source>
        <dbReference type="ARBA" id="ARBA00022832"/>
    </source>
</evidence>
<evidence type="ECO:0000256" key="4">
    <source>
        <dbReference type="ARBA" id="ARBA00022692"/>
    </source>
</evidence>
<keyword evidence="8 10" id="KW-0472">Membrane</keyword>
<keyword evidence="3 10" id="KW-0808">Transferase</keyword>
<feature type="transmembrane region" description="Helical" evidence="10">
    <location>
        <begin position="82"/>
        <end position="103"/>
    </location>
</feature>
<feature type="transmembrane region" description="Helical" evidence="10">
    <location>
        <begin position="181"/>
        <end position="203"/>
    </location>
</feature>
<dbReference type="Proteomes" id="UP000825002">
    <property type="component" value="Unassembled WGS sequence"/>
</dbReference>
<accession>A0ABQ7S568</accession>
<evidence type="ECO:0000256" key="1">
    <source>
        <dbReference type="ARBA" id="ARBA00004141"/>
    </source>
</evidence>
<keyword evidence="7 10" id="KW-0443">Lipid metabolism</keyword>
<reference evidence="11 12" key="1">
    <citation type="submission" date="2020-10" db="EMBL/GenBank/DDBJ databases">
        <authorList>
            <person name="Klimov P.B."/>
            <person name="Dyachkov S.M."/>
            <person name="Chetverikov P.E."/>
        </authorList>
    </citation>
    <scope>NUCLEOTIDE SEQUENCE [LARGE SCALE GENOMIC DNA]</scope>
    <source>
        <strain evidence="11">BMOC 18-1129-001#AD2665</strain>
        <tissue evidence="11">Entire mites</tissue>
    </source>
</reference>
<keyword evidence="9 10" id="KW-0275">Fatty acid biosynthesis</keyword>
<feature type="transmembrane region" description="Helical" evidence="10">
    <location>
        <begin position="215"/>
        <end position="233"/>
    </location>
</feature>
<dbReference type="Pfam" id="PF01151">
    <property type="entry name" value="ELO"/>
    <property type="match status" value="1"/>
</dbReference>
<dbReference type="EC" id="2.3.1.199" evidence="10"/>
<dbReference type="InterPro" id="IPR002076">
    <property type="entry name" value="ELO_fam"/>
</dbReference>
<feature type="transmembrane region" description="Helical" evidence="10">
    <location>
        <begin position="158"/>
        <end position="175"/>
    </location>
</feature>
<dbReference type="PANTHER" id="PTHR11157">
    <property type="entry name" value="FATTY ACID ACYL TRANSFERASE-RELATED"/>
    <property type="match status" value="1"/>
</dbReference>
<sequence>MSGVSQVLPVEQAQSMFEYVYQGFWDQHGDPRVKQYPMFGGGPWPVIVACLLYLYFVKVLGPQLMHDRKPFDLKNPIRLYNLFMVAVNVYGVIQGCRLLNYGLDIWGCRPINANATDPKSLAIIRLGYVFFTSRLIEFFDTICFTLRKKHNQVSAFHVFHHFSVPIAVWFFIKFAPGGNSAIFPFLNSMIHTVMYGYYFLATYPSLQPYLWWKKYLTLAQIVQFFIMIVHSAQPLFLSSCQFPKVFLLTNIIFSFIFIYLFTDFYLKAYCSKETRKAITTKFFNVKKWVFVATVY</sequence>
<keyword evidence="5 10" id="KW-0276">Fatty acid metabolism</keyword>
<comment type="similarity">
    <text evidence="10">Belongs to the ELO family.</text>
</comment>
<comment type="catalytic activity">
    <reaction evidence="10">
        <text>a very-long-chain acyl-CoA + malonyl-CoA + H(+) = a very-long-chain 3-oxoacyl-CoA + CO2 + CoA</text>
        <dbReference type="Rhea" id="RHEA:32727"/>
        <dbReference type="ChEBI" id="CHEBI:15378"/>
        <dbReference type="ChEBI" id="CHEBI:16526"/>
        <dbReference type="ChEBI" id="CHEBI:57287"/>
        <dbReference type="ChEBI" id="CHEBI:57384"/>
        <dbReference type="ChEBI" id="CHEBI:90725"/>
        <dbReference type="ChEBI" id="CHEBI:90736"/>
        <dbReference type="EC" id="2.3.1.199"/>
    </reaction>
</comment>
<feature type="transmembrane region" description="Helical" evidence="10">
    <location>
        <begin position="42"/>
        <end position="61"/>
    </location>
</feature>
<dbReference type="EMBL" id="JAIFTH010001353">
    <property type="protein sequence ID" value="KAG9508565.1"/>
    <property type="molecule type" value="Genomic_DNA"/>
</dbReference>
<evidence type="ECO:0000256" key="7">
    <source>
        <dbReference type="ARBA" id="ARBA00023098"/>
    </source>
</evidence>
<evidence type="ECO:0000256" key="10">
    <source>
        <dbReference type="RuleBase" id="RU361115"/>
    </source>
</evidence>
<evidence type="ECO:0000256" key="3">
    <source>
        <dbReference type="ARBA" id="ARBA00022679"/>
    </source>
</evidence>
<name>A0ABQ7S568_9ACAR</name>
<comment type="subcellular location">
    <subcellularLocation>
        <location evidence="1">Membrane</location>
        <topology evidence="1">Multi-pass membrane protein</topology>
    </subcellularLocation>
</comment>
<keyword evidence="6 10" id="KW-1133">Transmembrane helix</keyword>
<evidence type="ECO:0000256" key="2">
    <source>
        <dbReference type="ARBA" id="ARBA00022516"/>
    </source>
</evidence>
<evidence type="ECO:0000256" key="8">
    <source>
        <dbReference type="ARBA" id="ARBA00023136"/>
    </source>
</evidence>
<feature type="transmembrane region" description="Helical" evidence="10">
    <location>
        <begin position="245"/>
        <end position="266"/>
    </location>
</feature>
<evidence type="ECO:0000313" key="12">
    <source>
        <dbReference type="Proteomes" id="UP000825002"/>
    </source>
</evidence>
<evidence type="ECO:0000256" key="6">
    <source>
        <dbReference type="ARBA" id="ARBA00022989"/>
    </source>
</evidence>
<dbReference type="PANTHER" id="PTHR11157:SF21">
    <property type="entry name" value="ELONGATION OF VERY LONG CHAIN FATTY ACIDS PROTEIN"/>
    <property type="match status" value="1"/>
</dbReference>
<gene>
    <name evidence="11" type="ORF">GZH46_02934</name>
</gene>
<keyword evidence="4 10" id="KW-0812">Transmembrane</keyword>
<organism evidence="11 12">
    <name type="scientific">Fragariocoptes setiger</name>
    <dbReference type="NCBI Taxonomy" id="1670756"/>
    <lineage>
        <taxon>Eukaryota</taxon>
        <taxon>Metazoa</taxon>
        <taxon>Ecdysozoa</taxon>
        <taxon>Arthropoda</taxon>
        <taxon>Chelicerata</taxon>
        <taxon>Arachnida</taxon>
        <taxon>Acari</taxon>
        <taxon>Acariformes</taxon>
        <taxon>Trombidiformes</taxon>
        <taxon>Prostigmata</taxon>
        <taxon>Eupodina</taxon>
        <taxon>Eriophyoidea</taxon>
        <taxon>Phytoptidae</taxon>
        <taxon>Fragariocoptes</taxon>
    </lineage>
</organism>